<dbReference type="EMBL" id="LGIA01000063">
    <property type="protein sequence ID" value="KOH45856.1"/>
    <property type="molecule type" value="Genomic_DNA"/>
</dbReference>
<gene>
    <name evidence="1" type="ORF">NC99_13330</name>
</gene>
<evidence type="ECO:0000313" key="1">
    <source>
        <dbReference type="EMBL" id="KOH45856.1"/>
    </source>
</evidence>
<sequence>MFLPVKGVENASQKNIKTVKQKCCGNVSTGTGFNQPPTILSRAGGARIVVLKGFNGLAILRKYFSPVFLIKT</sequence>
<dbReference type="Proteomes" id="UP000036958">
    <property type="component" value="Unassembled WGS sequence"/>
</dbReference>
<comment type="caution">
    <text evidence="1">The sequence shown here is derived from an EMBL/GenBank/DDBJ whole genome shotgun (WGS) entry which is preliminary data.</text>
</comment>
<organism evidence="1 2">
    <name type="scientific">Sunxiuqinia dokdonensis</name>
    <dbReference type="NCBI Taxonomy" id="1409788"/>
    <lineage>
        <taxon>Bacteria</taxon>
        <taxon>Pseudomonadati</taxon>
        <taxon>Bacteroidota</taxon>
        <taxon>Bacteroidia</taxon>
        <taxon>Marinilabiliales</taxon>
        <taxon>Prolixibacteraceae</taxon>
        <taxon>Sunxiuqinia</taxon>
    </lineage>
</organism>
<accession>A0A0L8VBM3</accession>
<proteinExistence type="predicted"/>
<name>A0A0L8VBM3_9BACT</name>
<reference evidence="2" key="1">
    <citation type="submission" date="2015-07" db="EMBL/GenBank/DDBJ databases">
        <title>Genome sequencing of Sunxiuqinia dokdonensis strain SK.</title>
        <authorList>
            <person name="Ahn S."/>
            <person name="Kim B.-C."/>
        </authorList>
    </citation>
    <scope>NUCLEOTIDE SEQUENCE [LARGE SCALE GENOMIC DNA]</scope>
    <source>
        <strain evidence="2">SK</strain>
    </source>
</reference>
<protein>
    <submittedName>
        <fullName evidence="1">Uncharacterized protein</fullName>
    </submittedName>
</protein>
<dbReference type="AlphaFoldDB" id="A0A0L8VBM3"/>
<evidence type="ECO:0000313" key="2">
    <source>
        <dbReference type="Proteomes" id="UP000036958"/>
    </source>
</evidence>
<keyword evidence="2" id="KW-1185">Reference proteome</keyword>
<dbReference type="STRING" id="1409788.NC99_13330"/>